<reference evidence="2 3" key="1">
    <citation type="submission" date="2020-02" db="EMBL/GenBank/DDBJ databases">
        <title>Rhodobacter algicola sp. nov., isolated from microalga culture.</title>
        <authorList>
            <person name="Park C.-Y."/>
        </authorList>
    </citation>
    <scope>NUCLEOTIDE SEQUENCE [LARGE SCALE GENOMIC DNA]</scope>
    <source>
        <strain evidence="2 3">ETT8</strain>
    </source>
</reference>
<organism evidence="2 3">
    <name type="scientific">Pseudotabrizicola algicola</name>
    <dbReference type="NCBI Taxonomy" id="2709381"/>
    <lineage>
        <taxon>Bacteria</taxon>
        <taxon>Pseudomonadati</taxon>
        <taxon>Pseudomonadota</taxon>
        <taxon>Alphaproteobacteria</taxon>
        <taxon>Rhodobacterales</taxon>
        <taxon>Paracoccaceae</taxon>
        <taxon>Pseudotabrizicola</taxon>
    </lineage>
</organism>
<name>A0A6B3RSF8_9RHOB</name>
<gene>
    <name evidence="2" type="ORF">G3572_11965</name>
</gene>
<keyword evidence="3" id="KW-1185">Reference proteome</keyword>
<dbReference type="EMBL" id="JAAIKE010000003">
    <property type="protein sequence ID" value="NEX46925.1"/>
    <property type="molecule type" value="Genomic_DNA"/>
</dbReference>
<feature type="compositionally biased region" description="Basic and acidic residues" evidence="1">
    <location>
        <begin position="11"/>
        <end position="31"/>
    </location>
</feature>
<dbReference type="RefSeq" id="WP_164612055.1">
    <property type="nucleotide sequence ID" value="NZ_JAAIKE010000003.1"/>
</dbReference>
<evidence type="ECO:0000313" key="2">
    <source>
        <dbReference type="EMBL" id="NEX46925.1"/>
    </source>
</evidence>
<dbReference type="AlphaFoldDB" id="A0A6B3RSF8"/>
<evidence type="ECO:0000256" key="1">
    <source>
        <dbReference type="SAM" id="MobiDB-lite"/>
    </source>
</evidence>
<sequence length="62" mass="6816">MDYGKSGNPKLSKDQGRQKDPSAKPGKELKAKAPTKIPNRRPSKEELLERLKAKAAGKKAED</sequence>
<comment type="caution">
    <text evidence="2">The sequence shown here is derived from an EMBL/GenBank/DDBJ whole genome shotgun (WGS) entry which is preliminary data.</text>
</comment>
<feature type="region of interest" description="Disordered" evidence="1">
    <location>
        <begin position="1"/>
        <end position="62"/>
    </location>
</feature>
<accession>A0A6B3RSF8</accession>
<feature type="compositionally biased region" description="Basic and acidic residues" evidence="1">
    <location>
        <begin position="42"/>
        <end position="62"/>
    </location>
</feature>
<proteinExistence type="predicted"/>
<evidence type="ECO:0000313" key="3">
    <source>
        <dbReference type="Proteomes" id="UP000481421"/>
    </source>
</evidence>
<protein>
    <submittedName>
        <fullName evidence="2">Uncharacterized protein</fullName>
    </submittedName>
</protein>
<dbReference type="Proteomes" id="UP000481421">
    <property type="component" value="Unassembled WGS sequence"/>
</dbReference>